<evidence type="ECO:0000313" key="6">
    <source>
        <dbReference type="EMBL" id="HIZ37756.1"/>
    </source>
</evidence>
<name>A0A9D2EI16_9MICO</name>
<dbReference type="AlphaFoldDB" id="A0A9D2EI16"/>
<dbReference type="EMBL" id="DXBY01000317">
    <property type="protein sequence ID" value="HIZ37756.1"/>
    <property type="molecule type" value="Genomic_DNA"/>
</dbReference>
<evidence type="ECO:0000256" key="5">
    <source>
        <dbReference type="SAM" id="Phobius"/>
    </source>
</evidence>
<evidence type="ECO:0000256" key="3">
    <source>
        <dbReference type="ARBA" id="ARBA00022989"/>
    </source>
</evidence>
<dbReference type="GO" id="GO:0016020">
    <property type="term" value="C:membrane"/>
    <property type="evidence" value="ECO:0007669"/>
    <property type="project" value="UniProtKB-SubCell"/>
</dbReference>
<feature type="transmembrane region" description="Helical" evidence="5">
    <location>
        <begin position="73"/>
        <end position="94"/>
    </location>
</feature>
<keyword evidence="2 5" id="KW-0812">Transmembrane</keyword>
<proteinExistence type="predicted"/>
<protein>
    <submittedName>
        <fullName evidence="6">DoxX family protein</fullName>
    </submittedName>
</protein>
<dbReference type="InterPro" id="IPR032808">
    <property type="entry name" value="DoxX"/>
</dbReference>
<feature type="transmembrane region" description="Helical" evidence="5">
    <location>
        <begin position="46"/>
        <end position="67"/>
    </location>
</feature>
<reference evidence="6" key="2">
    <citation type="submission" date="2021-04" db="EMBL/GenBank/DDBJ databases">
        <authorList>
            <person name="Gilroy R."/>
        </authorList>
    </citation>
    <scope>NUCLEOTIDE SEQUENCE</scope>
    <source>
        <strain evidence="6">ChiGjej4B4-7305</strain>
    </source>
</reference>
<comment type="subcellular location">
    <subcellularLocation>
        <location evidence="1">Membrane</location>
        <topology evidence="1">Multi-pass membrane protein</topology>
    </subcellularLocation>
</comment>
<organism evidence="6 7">
    <name type="scientific">Candidatus Ruania gallistercoris</name>
    <dbReference type="NCBI Taxonomy" id="2838746"/>
    <lineage>
        <taxon>Bacteria</taxon>
        <taxon>Bacillati</taxon>
        <taxon>Actinomycetota</taxon>
        <taxon>Actinomycetes</taxon>
        <taxon>Micrococcales</taxon>
        <taxon>Ruaniaceae</taxon>
        <taxon>Ruania</taxon>
    </lineage>
</organism>
<evidence type="ECO:0000256" key="2">
    <source>
        <dbReference type="ARBA" id="ARBA00022692"/>
    </source>
</evidence>
<feature type="transmembrane region" description="Helical" evidence="5">
    <location>
        <begin position="101"/>
        <end position="119"/>
    </location>
</feature>
<evidence type="ECO:0000256" key="1">
    <source>
        <dbReference type="ARBA" id="ARBA00004141"/>
    </source>
</evidence>
<dbReference type="Pfam" id="PF13564">
    <property type="entry name" value="DoxX_2"/>
    <property type="match status" value="1"/>
</dbReference>
<dbReference type="Proteomes" id="UP000824037">
    <property type="component" value="Unassembled WGS sequence"/>
</dbReference>
<evidence type="ECO:0000256" key="4">
    <source>
        <dbReference type="ARBA" id="ARBA00023136"/>
    </source>
</evidence>
<evidence type="ECO:0000313" key="7">
    <source>
        <dbReference type="Proteomes" id="UP000824037"/>
    </source>
</evidence>
<accession>A0A9D2EI16</accession>
<reference evidence="6" key="1">
    <citation type="journal article" date="2021" name="PeerJ">
        <title>Extensive microbial diversity within the chicken gut microbiome revealed by metagenomics and culture.</title>
        <authorList>
            <person name="Gilroy R."/>
            <person name="Ravi A."/>
            <person name="Getino M."/>
            <person name="Pursley I."/>
            <person name="Horton D.L."/>
            <person name="Alikhan N.F."/>
            <person name="Baker D."/>
            <person name="Gharbi K."/>
            <person name="Hall N."/>
            <person name="Watson M."/>
            <person name="Adriaenssens E.M."/>
            <person name="Foster-Nyarko E."/>
            <person name="Jarju S."/>
            <person name="Secka A."/>
            <person name="Antonio M."/>
            <person name="Oren A."/>
            <person name="Chaudhuri R.R."/>
            <person name="La Ragione R."/>
            <person name="Hildebrand F."/>
            <person name="Pallen M.J."/>
        </authorList>
    </citation>
    <scope>NUCLEOTIDE SEQUENCE</scope>
    <source>
        <strain evidence="6">ChiGjej4B4-7305</strain>
    </source>
</reference>
<feature type="transmembrane region" description="Helical" evidence="5">
    <location>
        <begin position="6"/>
        <end position="25"/>
    </location>
</feature>
<keyword evidence="3 5" id="KW-1133">Transmembrane helix</keyword>
<comment type="caution">
    <text evidence="6">The sequence shown here is derived from an EMBL/GenBank/DDBJ whole genome shotgun (WGS) entry which is preliminary data.</text>
</comment>
<gene>
    <name evidence="6" type="ORF">H9815_18425</name>
</gene>
<sequence>MPTLLWIASGVLAAMMLIAGLTKSLQTKEKLYQSGLTYVEDLPARFVRALGVAEVLGAIGLVVPGLVGVAPTLVPIAALCVGVTMAGAVLVHARRSEWDKVLMPAALLVLAALVAWGRFGPWPL</sequence>
<keyword evidence="4 5" id="KW-0472">Membrane</keyword>